<organism evidence="2">
    <name type="scientific">marine sediment metagenome</name>
    <dbReference type="NCBI Taxonomy" id="412755"/>
    <lineage>
        <taxon>unclassified sequences</taxon>
        <taxon>metagenomes</taxon>
        <taxon>ecological metagenomes</taxon>
    </lineage>
</organism>
<accession>A0A0F9BD60</accession>
<dbReference type="EMBL" id="LAZR01038331">
    <property type="protein sequence ID" value="KKL19844.1"/>
    <property type="molecule type" value="Genomic_DNA"/>
</dbReference>
<dbReference type="AlphaFoldDB" id="A0A0F9BD60"/>
<comment type="caution">
    <text evidence="2">The sequence shown here is derived from an EMBL/GenBank/DDBJ whole genome shotgun (WGS) entry which is preliminary data.</text>
</comment>
<proteinExistence type="predicted"/>
<reference evidence="2" key="1">
    <citation type="journal article" date="2015" name="Nature">
        <title>Complex archaea that bridge the gap between prokaryotes and eukaryotes.</title>
        <authorList>
            <person name="Spang A."/>
            <person name="Saw J.H."/>
            <person name="Jorgensen S.L."/>
            <person name="Zaremba-Niedzwiedzka K."/>
            <person name="Martijn J."/>
            <person name="Lind A.E."/>
            <person name="van Eijk R."/>
            <person name="Schleper C."/>
            <person name="Guy L."/>
            <person name="Ettema T.J."/>
        </authorList>
    </citation>
    <scope>NUCLEOTIDE SEQUENCE</scope>
</reference>
<evidence type="ECO:0000256" key="1">
    <source>
        <dbReference type="SAM" id="Phobius"/>
    </source>
</evidence>
<keyword evidence="1" id="KW-0812">Transmembrane</keyword>
<name>A0A0F9BD60_9ZZZZ</name>
<evidence type="ECO:0000313" key="2">
    <source>
        <dbReference type="EMBL" id="KKL19844.1"/>
    </source>
</evidence>
<feature type="transmembrane region" description="Helical" evidence="1">
    <location>
        <begin position="22"/>
        <end position="48"/>
    </location>
</feature>
<keyword evidence="1" id="KW-1133">Transmembrane helix</keyword>
<keyword evidence="1" id="KW-0472">Membrane</keyword>
<feature type="non-terminal residue" evidence="2">
    <location>
        <position position="50"/>
    </location>
</feature>
<sequence length="50" mass="5504">MDDFLQAGILDSLGLFILNTPFWGFVLLGLTFIVRGETAILLSVFLVMKG</sequence>
<protein>
    <submittedName>
        <fullName evidence="2">Uncharacterized protein</fullName>
    </submittedName>
</protein>
<gene>
    <name evidence="2" type="ORF">LCGC14_2461420</name>
</gene>